<feature type="compositionally biased region" description="Basic and acidic residues" evidence="1">
    <location>
        <begin position="1"/>
        <end position="16"/>
    </location>
</feature>
<sequence length="137" mass="16027">MEIHEISTKLNKERPPKRITQPRMKRRMKSDDSLTSLNNLDDGCLMHILSFLAPIPDRYNTALVCHRWRYLACHPRLWLRVDRFVKDLTQPGVFRNIESAVSAARLVEARFLMKLPSSVLVVQTVPWNCYRPASLRI</sequence>
<dbReference type="Gene3D" id="1.20.1280.50">
    <property type="match status" value="1"/>
</dbReference>
<dbReference type="GeneID" id="104712049"/>
<proteinExistence type="predicted"/>
<dbReference type="RefSeq" id="XP_019084875.1">
    <property type="nucleotide sequence ID" value="XM_019229330.1"/>
</dbReference>
<gene>
    <name evidence="4" type="primary">LOC104712049</name>
</gene>
<dbReference type="PANTHER" id="PTHR14695:SF4">
    <property type="entry name" value="PROTEIN NESSUN DORMA"/>
    <property type="match status" value="1"/>
</dbReference>
<dbReference type="Proteomes" id="UP000694864">
    <property type="component" value="Chromosome 9"/>
</dbReference>
<dbReference type="SUPFAM" id="SSF81383">
    <property type="entry name" value="F-box domain"/>
    <property type="match status" value="1"/>
</dbReference>
<dbReference type="InterPro" id="IPR036047">
    <property type="entry name" value="F-box-like_dom_sf"/>
</dbReference>
<evidence type="ECO:0000256" key="1">
    <source>
        <dbReference type="SAM" id="MobiDB-lite"/>
    </source>
</evidence>
<name>A0ABM1QDN7_CAMSA</name>
<feature type="region of interest" description="Disordered" evidence="1">
    <location>
        <begin position="1"/>
        <end position="34"/>
    </location>
</feature>
<dbReference type="CDD" id="cd22163">
    <property type="entry name" value="F-box_AtSKIP5-like"/>
    <property type="match status" value="1"/>
</dbReference>
<reference evidence="4" key="2">
    <citation type="submission" date="2025-08" db="UniProtKB">
        <authorList>
            <consortium name="RefSeq"/>
        </authorList>
    </citation>
    <scope>IDENTIFICATION</scope>
    <source>
        <tissue evidence="4">Leaf</tissue>
    </source>
</reference>
<feature type="domain" description="F-box" evidence="2">
    <location>
        <begin position="45"/>
        <end position="82"/>
    </location>
</feature>
<dbReference type="Pfam" id="PF12937">
    <property type="entry name" value="F-box-like"/>
    <property type="match status" value="1"/>
</dbReference>
<evidence type="ECO:0000259" key="2">
    <source>
        <dbReference type="Pfam" id="PF12937"/>
    </source>
</evidence>
<evidence type="ECO:0000313" key="4">
    <source>
        <dbReference type="RefSeq" id="XP_019084875.1"/>
    </source>
</evidence>
<dbReference type="PANTHER" id="PTHR14695">
    <property type="entry name" value="SHC SH2-DOMAIN BINDING PROTEIN 1-RELATED"/>
    <property type="match status" value="1"/>
</dbReference>
<organism evidence="3 4">
    <name type="scientific">Camelina sativa</name>
    <name type="common">False flax</name>
    <name type="synonym">Myagrum sativum</name>
    <dbReference type="NCBI Taxonomy" id="90675"/>
    <lineage>
        <taxon>Eukaryota</taxon>
        <taxon>Viridiplantae</taxon>
        <taxon>Streptophyta</taxon>
        <taxon>Embryophyta</taxon>
        <taxon>Tracheophyta</taxon>
        <taxon>Spermatophyta</taxon>
        <taxon>Magnoliopsida</taxon>
        <taxon>eudicotyledons</taxon>
        <taxon>Gunneridae</taxon>
        <taxon>Pentapetalae</taxon>
        <taxon>rosids</taxon>
        <taxon>malvids</taxon>
        <taxon>Brassicales</taxon>
        <taxon>Brassicaceae</taxon>
        <taxon>Camelineae</taxon>
        <taxon>Camelina</taxon>
    </lineage>
</organism>
<keyword evidence="3" id="KW-1185">Reference proteome</keyword>
<dbReference type="InterPro" id="IPR045140">
    <property type="entry name" value="SHCBP1-like"/>
</dbReference>
<protein>
    <submittedName>
        <fullName evidence="4">F-box protein SKIP5 isoform X3</fullName>
    </submittedName>
</protein>
<dbReference type="InterPro" id="IPR001810">
    <property type="entry name" value="F-box_dom"/>
</dbReference>
<accession>A0ABM1QDN7</accession>
<reference evidence="3" key="1">
    <citation type="journal article" date="2014" name="Nat. Commun.">
        <title>The emerging biofuel crop Camelina sativa retains a highly undifferentiated hexaploid genome structure.</title>
        <authorList>
            <person name="Kagale S."/>
            <person name="Koh C."/>
            <person name="Nixon J."/>
            <person name="Bollina V."/>
            <person name="Clarke W.E."/>
            <person name="Tuteja R."/>
            <person name="Spillane C."/>
            <person name="Robinson S.J."/>
            <person name="Links M.G."/>
            <person name="Clarke C."/>
            <person name="Higgins E.E."/>
            <person name="Huebert T."/>
            <person name="Sharpe A.G."/>
            <person name="Parkin I.A."/>
        </authorList>
    </citation>
    <scope>NUCLEOTIDE SEQUENCE [LARGE SCALE GENOMIC DNA]</scope>
    <source>
        <strain evidence="3">cv. DH55</strain>
    </source>
</reference>
<evidence type="ECO:0000313" key="3">
    <source>
        <dbReference type="Proteomes" id="UP000694864"/>
    </source>
</evidence>